<gene>
    <name evidence="2" type="ORF">DVS28_b0530</name>
</gene>
<proteinExistence type="predicted"/>
<evidence type="ECO:0000313" key="2">
    <source>
        <dbReference type="EMBL" id="AXV10270.1"/>
    </source>
</evidence>
<keyword evidence="3" id="KW-1185">Reference proteome</keyword>
<geneLocation type="plasmid" evidence="3">
    <name>pedy32-46i</name>
</geneLocation>
<dbReference type="KEGG" id="euz:DVS28_b0530"/>
<feature type="compositionally biased region" description="Gly residues" evidence="1">
    <location>
        <begin position="21"/>
        <end position="32"/>
    </location>
</feature>
<protein>
    <submittedName>
        <fullName evidence="2">Uncharacterized protein</fullName>
    </submittedName>
</protein>
<organism evidence="2 3">
    <name type="scientific">Euzebya pacifica</name>
    <dbReference type="NCBI Taxonomy" id="1608957"/>
    <lineage>
        <taxon>Bacteria</taxon>
        <taxon>Bacillati</taxon>
        <taxon>Actinomycetota</taxon>
        <taxon>Nitriliruptoria</taxon>
        <taxon>Euzebyales</taxon>
    </lineage>
</organism>
<feature type="region of interest" description="Disordered" evidence="1">
    <location>
        <begin position="1"/>
        <end position="40"/>
    </location>
</feature>
<dbReference type="Proteomes" id="UP000264006">
    <property type="component" value="Plasmid pEDY32-46I"/>
</dbReference>
<dbReference type="AlphaFoldDB" id="A0A346Y723"/>
<accession>A0A346Y723</accession>
<keyword evidence="2" id="KW-0614">Plasmid</keyword>
<name>A0A346Y723_9ACTN</name>
<dbReference type="EMBL" id="CP031166">
    <property type="protein sequence ID" value="AXV10270.1"/>
    <property type="molecule type" value="Genomic_DNA"/>
</dbReference>
<feature type="compositionally biased region" description="Basic and acidic residues" evidence="1">
    <location>
        <begin position="1"/>
        <end position="16"/>
    </location>
</feature>
<evidence type="ECO:0000256" key="1">
    <source>
        <dbReference type="SAM" id="MobiDB-lite"/>
    </source>
</evidence>
<reference evidence="2 3" key="1">
    <citation type="submission" date="2018-09" db="EMBL/GenBank/DDBJ databases">
        <title>Complete genome sequence of Euzebya sp. DY32-46 isolated from seawater of Pacific Ocean.</title>
        <authorList>
            <person name="Xu L."/>
            <person name="Wu Y.-H."/>
            <person name="Xu X.-W."/>
        </authorList>
    </citation>
    <scope>NUCLEOTIDE SEQUENCE [LARGE SCALE GENOMIC DNA]</scope>
    <source>
        <strain evidence="2 3">DY32-46</strain>
        <plasmid evidence="3">pedy32-46i</plasmid>
    </source>
</reference>
<evidence type="ECO:0000313" key="3">
    <source>
        <dbReference type="Proteomes" id="UP000264006"/>
    </source>
</evidence>
<sequence>MSLGERSHLMVSRHTEAAPGSGSGSLPGGGIGATAADHHQ</sequence>